<feature type="transmembrane region" description="Helical" evidence="4">
    <location>
        <begin position="913"/>
        <end position="932"/>
    </location>
</feature>
<evidence type="ECO:0000256" key="4">
    <source>
        <dbReference type="SAM" id="Phobius"/>
    </source>
</evidence>
<proteinExistence type="predicted"/>
<dbReference type="EMBL" id="JBHSDU010000010">
    <property type="protein sequence ID" value="MFC4311883.1"/>
    <property type="molecule type" value="Genomic_DNA"/>
</dbReference>
<comment type="caution">
    <text evidence="7">The sequence shown here is derived from an EMBL/GenBank/DDBJ whole genome shotgun (WGS) entry which is preliminary data.</text>
</comment>
<keyword evidence="8" id="KW-1185">Reference proteome</keyword>
<feature type="transmembrane region" description="Helical" evidence="4">
    <location>
        <begin position="479"/>
        <end position="502"/>
    </location>
</feature>
<dbReference type="InterPro" id="IPR052378">
    <property type="entry name" value="NosR_regulator"/>
</dbReference>
<dbReference type="RefSeq" id="WP_380600807.1">
    <property type="nucleotide sequence ID" value="NZ_JBHSDU010000010.1"/>
</dbReference>
<dbReference type="Proteomes" id="UP001595904">
    <property type="component" value="Unassembled WGS sequence"/>
</dbReference>
<feature type="transmembrane region" description="Helical" evidence="4">
    <location>
        <begin position="587"/>
        <end position="605"/>
    </location>
</feature>
<evidence type="ECO:0000259" key="6">
    <source>
        <dbReference type="SMART" id="SM00900"/>
    </source>
</evidence>
<feature type="transmembrane region" description="Helical" evidence="4">
    <location>
        <begin position="403"/>
        <end position="422"/>
    </location>
</feature>
<keyword evidence="3 4" id="KW-0472">Membrane</keyword>
<dbReference type="Pfam" id="PF12801">
    <property type="entry name" value="Fer4_5"/>
    <property type="match status" value="2"/>
</dbReference>
<comment type="subcellular location">
    <subcellularLocation>
        <location evidence="1">Cell membrane</location>
    </subcellularLocation>
</comment>
<protein>
    <submittedName>
        <fullName evidence="7">4Fe-4S binding protein</fullName>
    </submittedName>
</protein>
<feature type="transmembrane region" description="Helical" evidence="4">
    <location>
        <begin position="859"/>
        <end position="877"/>
    </location>
</feature>
<evidence type="ECO:0000256" key="5">
    <source>
        <dbReference type="SAM" id="SignalP"/>
    </source>
</evidence>
<feature type="domain" description="FMN-binding" evidence="6">
    <location>
        <begin position="93"/>
        <end position="185"/>
    </location>
</feature>
<keyword evidence="4" id="KW-0812">Transmembrane</keyword>
<dbReference type="PROSITE" id="PS51257">
    <property type="entry name" value="PROKAR_LIPOPROTEIN"/>
    <property type="match status" value="1"/>
</dbReference>
<evidence type="ECO:0000313" key="7">
    <source>
        <dbReference type="EMBL" id="MFC4311883.1"/>
    </source>
</evidence>
<dbReference type="PANTHER" id="PTHR30224">
    <property type="entry name" value="ELECTRON TRANSPORT PROTEIN"/>
    <property type="match status" value="1"/>
</dbReference>
<dbReference type="InterPro" id="IPR017896">
    <property type="entry name" value="4Fe4S_Fe-S-bd"/>
</dbReference>
<evidence type="ECO:0000256" key="3">
    <source>
        <dbReference type="ARBA" id="ARBA00023136"/>
    </source>
</evidence>
<feature type="chain" id="PRO_5045927358" evidence="5">
    <location>
        <begin position="22"/>
        <end position="942"/>
    </location>
</feature>
<dbReference type="SMART" id="SM00900">
    <property type="entry name" value="FMN_bind"/>
    <property type="match status" value="1"/>
</dbReference>
<evidence type="ECO:0000256" key="1">
    <source>
        <dbReference type="ARBA" id="ARBA00004236"/>
    </source>
</evidence>
<keyword evidence="4" id="KW-1133">Transmembrane helix</keyword>
<dbReference type="PANTHER" id="PTHR30224:SF4">
    <property type="entry name" value="ELECTRON TRANSPORT PROTEIN YCCM-RELATED"/>
    <property type="match status" value="1"/>
</dbReference>
<keyword evidence="2" id="KW-1003">Cell membrane</keyword>
<feature type="signal peptide" evidence="5">
    <location>
        <begin position="1"/>
        <end position="21"/>
    </location>
</feature>
<reference evidence="8" key="1">
    <citation type="journal article" date="2019" name="Int. J. Syst. Evol. Microbiol.">
        <title>The Global Catalogue of Microorganisms (GCM) 10K type strain sequencing project: providing services to taxonomists for standard genome sequencing and annotation.</title>
        <authorList>
            <consortium name="The Broad Institute Genomics Platform"/>
            <consortium name="The Broad Institute Genome Sequencing Center for Infectious Disease"/>
            <person name="Wu L."/>
            <person name="Ma J."/>
        </authorList>
    </citation>
    <scope>NUCLEOTIDE SEQUENCE [LARGE SCALE GENOMIC DNA]</scope>
    <source>
        <strain evidence="8">CGMCC 1.10759</strain>
    </source>
</reference>
<gene>
    <name evidence="7" type="ORF">ACFPN2_22570</name>
</gene>
<feature type="transmembrane region" description="Helical" evidence="4">
    <location>
        <begin position="834"/>
        <end position="853"/>
    </location>
</feature>
<dbReference type="Pfam" id="PF04205">
    <property type="entry name" value="FMN_bind"/>
    <property type="match status" value="1"/>
</dbReference>
<sequence length="942" mass="104667">MHLLIRRWSALVAFLILIACAGSTVANQVYEAPLPPQLVNDPDLCAYAPCQDVMPTAQRFSVRKGRPAYVEAYRDEALIGYVFLSTDVIDIPGYSGKPIVTLIGMDTAGVLRGVKVLRHSEPILLLGIPESDLDTFIDQYVGKFVGRKIEVGRSRADALGVDAITGATVTVIAENQVILRSARAIATQVGIIAPTVRPQVKFTPAGELADWESLVKQGAIRRLTVRPQEIGKPPSQERYIDMYFGYLNAEPIGKAILGEGNYRRLMADLKPDEHAIFIVANGMESFKGSGFVRGGIFDRLQVMQGTDSFTFRDQDYLNLYDVRAARAPAFHESGIFIIRSAAFSPAFPWSLVFLANKIDTSTGVRAFVSFEQEYWLPGEYIVGGRPAYEPPEPMWRKIWRDRALEIGLFVLVLAVAGVLYASRDGLVRRSNRKDKRWVSWPKYALWAVSIGFIGFHLMAQPSITQVLTWFHAILFQWEWSLFLSDPFIFLFWCFIIVTVFFWGRGMFCGWLCPYGALSEIAFRLAGALGLKRFQRKLPQKLHDKLKWTKYLVFAGLVAVSFYSMGMAEKLAEVEPFKTTFLVGVWNRSWPFVVFWSALFAIALFIERPFCKYLCPLGAGLAIPSTFRWWGLKRKQECTTCHACAVGCDAQAIDARGRIDQRECLLCLDCMVLYYDDHACPPLVKERKQRTKAGLALTPIGANGYYIPIKAIPAVPTKQAIATKSAPSAAAKPSLTSEQGAMAPATQAATSKQGTMALATQAVTSKQGTMALATQAVTSKQGTMALATQAVTSKQGAGAPATQGVISRLGPGAWLRRELVDHLFPWNREFLTYPFALRAAGIALAVLVTWVWLLGATGRLGPGIVLGWWLAWSVYELIVRMRCKPWVKEGPWWGHTLRPAGWADMAAYVSMKNLLIGAALFLLMRGTGVLDFLQELPELQWLY</sequence>
<feature type="transmembrane region" description="Helical" evidence="4">
    <location>
        <begin position="550"/>
        <end position="567"/>
    </location>
</feature>
<dbReference type="InterPro" id="IPR007329">
    <property type="entry name" value="FMN-bd"/>
</dbReference>
<evidence type="ECO:0000256" key="2">
    <source>
        <dbReference type="ARBA" id="ARBA00022475"/>
    </source>
</evidence>
<evidence type="ECO:0000313" key="8">
    <source>
        <dbReference type="Proteomes" id="UP001595904"/>
    </source>
</evidence>
<name>A0ABV8SY65_9GAMM</name>
<keyword evidence="5" id="KW-0732">Signal</keyword>
<feature type="transmembrane region" description="Helical" evidence="4">
    <location>
        <begin position="443"/>
        <end position="459"/>
    </location>
</feature>
<organism evidence="7 8">
    <name type="scientific">Steroidobacter flavus</name>
    <dbReference type="NCBI Taxonomy" id="1842136"/>
    <lineage>
        <taxon>Bacteria</taxon>
        <taxon>Pseudomonadati</taxon>
        <taxon>Pseudomonadota</taxon>
        <taxon>Gammaproteobacteria</taxon>
        <taxon>Steroidobacterales</taxon>
        <taxon>Steroidobacteraceae</taxon>
        <taxon>Steroidobacter</taxon>
    </lineage>
</organism>
<dbReference type="SUPFAM" id="SSF54862">
    <property type="entry name" value="4Fe-4S ferredoxins"/>
    <property type="match status" value="1"/>
</dbReference>
<accession>A0ABV8SY65</accession>